<comment type="subunit">
    <text evidence="1">Homodimer.</text>
</comment>
<dbReference type="Pfam" id="PF13500">
    <property type="entry name" value="AAA_26"/>
    <property type="match status" value="1"/>
</dbReference>
<comment type="similarity">
    <text evidence="1">Belongs to the dethiobiotin synthetase family.</text>
</comment>
<comment type="caution">
    <text evidence="1">Lacks conserved residue(s) required for the propagation of feature annotation.</text>
</comment>
<dbReference type="AlphaFoldDB" id="A0A1F4TMN2"/>
<accession>A0A1F4TMN2</accession>
<comment type="cofactor">
    <cofactor evidence="1">
        <name>Mg(2+)</name>
        <dbReference type="ChEBI" id="CHEBI:18420"/>
    </cofactor>
</comment>
<keyword evidence="1" id="KW-0436">Ligase</keyword>
<feature type="binding site" evidence="1">
    <location>
        <position position="16"/>
    </location>
    <ligand>
        <name>Mg(2+)</name>
        <dbReference type="ChEBI" id="CHEBI:18420"/>
    </ligand>
</feature>
<organism evidence="2 3">
    <name type="scientific">candidate division WOR-1 bacterium RIFOXYB2_FULL_48_7</name>
    <dbReference type="NCBI Taxonomy" id="1802583"/>
    <lineage>
        <taxon>Bacteria</taxon>
        <taxon>Bacillati</taxon>
        <taxon>Saganbacteria</taxon>
    </lineage>
</organism>
<feature type="binding site" evidence="1">
    <location>
        <position position="118"/>
    </location>
    <ligand>
        <name>Mg(2+)</name>
        <dbReference type="ChEBI" id="CHEBI:18420"/>
    </ligand>
</feature>
<dbReference type="HAMAP" id="MF_00336">
    <property type="entry name" value="BioD"/>
    <property type="match status" value="1"/>
</dbReference>
<dbReference type="GO" id="GO:0004141">
    <property type="term" value="F:dethiobiotin synthase activity"/>
    <property type="evidence" value="ECO:0007669"/>
    <property type="project" value="UniProtKB-UniRule"/>
</dbReference>
<keyword evidence="1" id="KW-0067">ATP-binding</keyword>
<dbReference type="PIRSF" id="PIRSF006755">
    <property type="entry name" value="DTB_synth"/>
    <property type="match status" value="1"/>
</dbReference>
<feature type="binding site" evidence="1">
    <location>
        <position position="41"/>
    </location>
    <ligand>
        <name>substrate</name>
    </ligand>
</feature>
<dbReference type="Gene3D" id="3.40.50.300">
    <property type="entry name" value="P-loop containing nucleotide triphosphate hydrolases"/>
    <property type="match status" value="1"/>
</dbReference>
<dbReference type="STRING" id="1802583.A2311_05655"/>
<keyword evidence="1" id="KW-0963">Cytoplasm</keyword>
<dbReference type="CDD" id="cd03109">
    <property type="entry name" value="DTBS"/>
    <property type="match status" value="1"/>
</dbReference>
<comment type="catalytic activity">
    <reaction evidence="1">
        <text>(7R,8S)-7,8-diammoniononanoate + CO2 + ATP = (4R,5S)-dethiobiotin + ADP + phosphate + 3 H(+)</text>
        <dbReference type="Rhea" id="RHEA:15805"/>
        <dbReference type="ChEBI" id="CHEBI:15378"/>
        <dbReference type="ChEBI" id="CHEBI:16526"/>
        <dbReference type="ChEBI" id="CHEBI:30616"/>
        <dbReference type="ChEBI" id="CHEBI:43474"/>
        <dbReference type="ChEBI" id="CHEBI:149469"/>
        <dbReference type="ChEBI" id="CHEBI:149473"/>
        <dbReference type="ChEBI" id="CHEBI:456216"/>
        <dbReference type="EC" id="6.3.3.3"/>
    </reaction>
</comment>
<evidence type="ECO:0000313" key="2">
    <source>
        <dbReference type="EMBL" id="OGC33982.1"/>
    </source>
</evidence>
<proteinExistence type="inferred from homology"/>
<gene>
    <name evidence="1" type="primary">bioD</name>
    <name evidence="2" type="ORF">A2311_05655</name>
</gene>
<feature type="binding site" evidence="1">
    <location>
        <begin position="12"/>
        <end position="17"/>
    </location>
    <ligand>
        <name>ATP</name>
        <dbReference type="ChEBI" id="CHEBI:30616"/>
    </ligand>
</feature>
<protein>
    <recommendedName>
        <fullName evidence="1">ATP-dependent dethiobiotin synthetase BioD</fullName>
        <ecNumber evidence="1">6.3.3.3</ecNumber>
    </recommendedName>
    <alternativeName>
        <fullName evidence="1">DTB synthetase</fullName>
        <shortName evidence="1">DTBS</shortName>
    </alternativeName>
    <alternativeName>
        <fullName evidence="1">Dethiobiotin synthase</fullName>
    </alternativeName>
</protein>
<dbReference type="EC" id="6.3.3.3" evidence="1"/>
<dbReference type="PANTHER" id="PTHR43210">
    <property type="entry name" value="DETHIOBIOTIN SYNTHETASE"/>
    <property type="match status" value="1"/>
</dbReference>
<feature type="binding site" evidence="1">
    <location>
        <position position="48"/>
    </location>
    <ligand>
        <name>ATP</name>
        <dbReference type="ChEBI" id="CHEBI:30616"/>
    </ligand>
</feature>
<dbReference type="GO" id="GO:0009102">
    <property type="term" value="P:biotin biosynthetic process"/>
    <property type="evidence" value="ECO:0007669"/>
    <property type="project" value="UniProtKB-UniRule"/>
</dbReference>
<keyword evidence="1" id="KW-0460">Magnesium</keyword>
<keyword evidence="1" id="KW-0547">Nucleotide-binding</keyword>
<dbReference type="PANTHER" id="PTHR43210:SF5">
    <property type="entry name" value="DETHIOBIOTIN SYNTHETASE"/>
    <property type="match status" value="1"/>
</dbReference>
<comment type="subcellular location">
    <subcellularLocation>
        <location evidence="1">Cytoplasm</location>
    </subcellularLocation>
</comment>
<comment type="pathway">
    <text evidence="1">Cofactor biosynthesis; biotin biosynthesis; biotin from 7,8-diaminononanoate: step 1/2.</text>
</comment>
<dbReference type="InterPro" id="IPR027417">
    <property type="entry name" value="P-loop_NTPase"/>
</dbReference>
<dbReference type="EMBL" id="MEUF01000051">
    <property type="protein sequence ID" value="OGC33982.1"/>
    <property type="molecule type" value="Genomic_DNA"/>
</dbReference>
<name>A0A1F4TMN2_UNCSA</name>
<comment type="function">
    <text evidence="1">Catalyzes a mechanistically unusual reaction, the ATP-dependent insertion of CO2 between the N7 and N8 nitrogen atoms of 7,8-diaminopelargonic acid (DAPA, also called 7,8-diammoniononanoate) to form a ureido ring.</text>
</comment>
<dbReference type="GO" id="GO:0005829">
    <property type="term" value="C:cytosol"/>
    <property type="evidence" value="ECO:0007669"/>
    <property type="project" value="TreeGrafter"/>
</dbReference>
<keyword evidence="1" id="KW-0093">Biotin biosynthesis</keyword>
<reference evidence="2 3" key="1">
    <citation type="journal article" date="2016" name="Nat. Commun.">
        <title>Thousands of microbial genomes shed light on interconnected biogeochemical processes in an aquifer system.</title>
        <authorList>
            <person name="Anantharaman K."/>
            <person name="Brown C.T."/>
            <person name="Hug L.A."/>
            <person name="Sharon I."/>
            <person name="Castelle C.J."/>
            <person name="Probst A.J."/>
            <person name="Thomas B.C."/>
            <person name="Singh A."/>
            <person name="Wilkins M.J."/>
            <person name="Karaoz U."/>
            <person name="Brodie E.L."/>
            <person name="Williams K.H."/>
            <person name="Hubbard S.S."/>
            <person name="Banfield J.F."/>
        </authorList>
    </citation>
    <scope>NUCLEOTIDE SEQUENCE [LARGE SCALE GENOMIC DNA]</scope>
</reference>
<evidence type="ECO:0000256" key="1">
    <source>
        <dbReference type="HAMAP-Rule" id="MF_00336"/>
    </source>
</evidence>
<dbReference type="GO" id="GO:0005524">
    <property type="term" value="F:ATP binding"/>
    <property type="evidence" value="ECO:0007669"/>
    <property type="project" value="UniProtKB-UniRule"/>
</dbReference>
<sequence>MPGLFITGTDTGVGKTFVTILLAQALASEGIKVGVMKPISTGPASEDDARTLKKRLKLKDQLKLINPVHYKKPLAPLATEIESRKWRVESGKLREENRKLISKAYRQLEKKHDLVLVEGIGGVLVPIWENYFVADLIKELELPALIVARAGLGTINHTLLTIEALKRRKVPILGLALNGFSGKELSEKSNARIIEKISGLPVLFQLSQISG</sequence>
<dbReference type="NCBIfam" id="TIGR00347">
    <property type="entry name" value="bioD"/>
    <property type="match status" value="1"/>
</dbReference>
<dbReference type="Proteomes" id="UP000178951">
    <property type="component" value="Unassembled WGS sequence"/>
</dbReference>
<keyword evidence="1" id="KW-0479">Metal-binding</keyword>
<dbReference type="GO" id="GO:0000287">
    <property type="term" value="F:magnesium ion binding"/>
    <property type="evidence" value="ECO:0007669"/>
    <property type="project" value="UniProtKB-UniRule"/>
</dbReference>
<comment type="caution">
    <text evidence="2">The sequence shown here is derived from an EMBL/GenBank/DDBJ whole genome shotgun (WGS) entry which is preliminary data.</text>
</comment>
<feature type="active site" evidence="1">
    <location>
        <position position="37"/>
    </location>
</feature>
<dbReference type="UniPathway" id="UPA00078">
    <property type="reaction ID" value="UER00161"/>
</dbReference>
<feature type="binding site" evidence="1">
    <location>
        <begin position="118"/>
        <end position="121"/>
    </location>
    <ligand>
        <name>ATP</name>
        <dbReference type="ChEBI" id="CHEBI:30616"/>
    </ligand>
</feature>
<feature type="binding site" evidence="1">
    <location>
        <position position="48"/>
    </location>
    <ligand>
        <name>Mg(2+)</name>
        <dbReference type="ChEBI" id="CHEBI:18420"/>
    </ligand>
</feature>
<evidence type="ECO:0000313" key="3">
    <source>
        <dbReference type="Proteomes" id="UP000178951"/>
    </source>
</evidence>
<dbReference type="InterPro" id="IPR004472">
    <property type="entry name" value="DTB_synth_BioD"/>
</dbReference>
<dbReference type="SUPFAM" id="SSF52540">
    <property type="entry name" value="P-loop containing nucleoside triphosphate hydrolases"/>
    <property type="match status" value="1"/>
</dbReference>